<reference evidence="5 6" key="1">
    <citation type="submission" date="2011-02" db="EMBL/GenBank/DDBJ databases">
        <title>The Genome Sequence of Sphaeroforma arctica JP610.</title>
        <authorList>
            <consortium name="The Broad Institute Genome Sequencing Platform"/>
            <person name="Russ C."/>
            <person name="Cuomo C."/>
            <person name="Young S.K."/>
            <person name="Zeng Q."/>
            <person name="Gargeya S."/>
            <person name="Alvarado L."/>
            <person name="Berlin A."/>
            <person name="Chapman S.B."/>
            <person name="Chen Z."/>
            <person name="Freedman E."/>
            <person name="Gellesch M."/>
            <person name="Goldberg J."/>
            <person name="Griggs A."/>
            <person name="Gujja S."/>
            <person name="Heilman E."/>
            <person name="Heiman D."/>
            <person name="Howarth C."/>
            <person name="Mehta T."/>
            <person name="Neiman D."/>
            <person name="Pearson M."/>
            <person name="Roberts A."/>
            <person name="Saif S."/>
            <person name="Shea T."/>
            <person name="Shenoy N."/>
            <person name="Sisk P."/>
            <person name="Stolte C."/>
            <person name="Sykes S."/>
            <person name="White J."/>
            <person name="Yandava C."/>
            <person name="Burger G."/>
            <person name="Gray M.W."/>
            <person name="Holland P.W.H."/>
            <person name="King N."/>
            <person name="Lang F.B.F."/>
            <person name="Roger A.J."/>
            <person name="Ruiz-Trillo I."/>
            <person name="Haas B."/>
            <person name="Nusbaum C."/>
            <person name="Birren B."/>
        </authorList>
    </citation>
    <scope>NUCLEOTIDE SEQUENCE [LARGE SCALE GENOMIC DNA]</scope>
    <source>
        <strain evidence="5 6">JP610</strain>
    </source>
</reference>
<dbReference type="Gene3D" id="3.40.50.1820">
    <property type="entry name" value="alpha/beta hydrolase"/>
    <property type="match status" value="1"/>
</dbReference>
<accession>A0A0L0FF01</accession>
<evidence type="ECO:0000256" key="2">
    <source>
        <dbReference type="ARBA" id="ARBA00045448"/>
    </source>
</evidence>
<protein>
    <recommendedName>
        <fullName evidence="3">Prolyl endopeptidase</fullName>
        <ecNumber evidence="3">3.4.21.-</ecNumber>
    </recommendedName>
</protein>
<organism evidence="5 6">
    <name type="scientific">Sphaeroforma arctica JP610</name>
    <dbReference type="NCBI Taxonomy" id="667725"/>
    <lineage>
        <taxon>Eukaryota</taxon>
        <taxon>Ichthyosporea</taxon>
        <taxon>Ichthyophonida</taxon>
        <taxon>Sphaeroforma</taxon>
    </lineage>
</organism>
<dbReference type="PRINTS" id="PR00862">
    <property type="entry name" value="PROLIGOPTASE"/>
</dbReference>
<evidence type="ECO:0000313" key="5">
    <source>
        <dbReference type="EMBL" id="KNC75041.1"/>
    </source>
</evidence>
<dbReference type="OrthoDB" id="248387at2759"/>
<keyword evidence="6" id="KW-1185">Reference proteome</keyword>
<dbReference type="InterPro" id="IPR002470">
    <property type="entry name" value="Peptidase_S9A"/>
</dbReference>
<evidence type="ECO:0000259" key="4">
    <source>
        <dbReference type="Pfam" id="PF00326"/>
    </source>
</evidence>
<evidence type="ECO:0000256" key="1">
    <source>
        <dbReference type="ARBA" id="ARBA00005228"/>
    </source>
</evidence>
<name>A0A0L0FF01_9EUKA</name>
<proteinExistence type="inferred from homology"/>
<dbReference type="AlphaFoldDB" id="A0A0L0FF01"/>
<dbReference type="Proteomes" id="UP000054560">
    <property type="component" value="Unassembled WGS sequence"/>
</dbReference>
<dbReference type="EC" id="3.4.21.-" evidence="3"/>
<comment type="function">
    <text evidence="2">Serine peptidase whose precise substrate specificity remains unclear. Does not cleave peptides after a arginine or lysine residue. Regulates trans-Golgi network morphology and sorting by regulating the membrane binding of the AP-1 complex. May play a role in the regulation of synaptic vesicle exocytosis.</text>
</comment>
<dbReference type="GO" id="GO:0006508">
    <property type="term" value="P:proteolysis"/>
    <property type="evidence" value="ECO:0007669"/>
    <property type="project" value="UniProtKB-KW"/>
</dbReference>
<feature type="domain" description="Peptidase S9 prolyl oligopeptidase catalytic" evidence="4">
    <location>
        <begin position="46"/>
        <end position="264"/>
    </location>
</feature>
<dbReference type="Pfam" id="PF00326">
    <property type="entry name" value="Peptidase_S9"/>
    <property type="match status" value="1"/>
</dbReference>
<evidence type="ECO:0000256" key="3">
    <source>
        <dbReference type="RuleBase" id="RU368024"/>
    </source>
</evidence>
<dbReference type="eggNOG" id="KOG2237">
    <property type="taxonomic scope" value="Eukaryota"/>
</dbReference>
<dbReference type="EMBL" id="KQ243891">
    <property type="protein sequence ID" value="KNC75041.1"/>
    <property type="molecule type" value="Genomic_DNA"/>
</dbReference>
<dbReference type="SUPFAM" id="SSF53474">
    <property type="entry name" value="alpha/beta-Hydrolases"/>
    <property type="match status" value="1"/>
</dbReference>
<dbReference type="PANTHER" id="PTHR11757:SF19">
    <property type="entry name" value="PROLYL ENDOPEPTIDASE-LIKE"/>
    <property type="match status" value="1"/>
</dbReference>
<comment type="similarity">
    <text evidence="1 3">Belongs to the peptidase S9A family.</text>
</comment>
<dbReference type="InterPro" id="IPR001375">
    <property type="entry name" value="Peptidase_S9_cat"/>
</dbReference>
<keyword evidence="3" id="KW-0378">Hydrolase</keyword>
<keyword evidence="3" id="KW-0720">Serine protease</keyword>
<keyword evidence="3" id="KW-0645">Protease</keyword>
<evidence type="ECO:0000313" key="6">
    <source>
        <dbReference type="Proteomes" id="UP000054560"/>
    </source>
</evidence>
<dbReference type="RefSeq" id="XP_014148943.1">
    <property type="nucleotide sequence ID" value="XM_014293468.1"/>
</dbReference>
<gene>
    <name evidence="5" type="ORF">SARC_12425</name>
</gene>
<dbReference type="GeneID" id="25912929"/>
<dbReference type="InterPro" id="IPR029058">
    <property type="entry name" value="AB_hydrolase_fold"/>
</dbReference>
<dbReference type="InterPro" id="IPR051543">
    <property type="entry name" value="Serine_Peptidase_S9A"/>
</dbReference>
<dbReference type="PANTHER" id="PTHR11757">
    <property type="entry name" value="PROTEASE FAMILY S9A OLIGOPEPTIDASE"/>
    <property type="match status" value="1"/>
</dbReference>
<dbReference type="GO" id="GO:0004252">
    <property type="term" value="F:serine-type endopeptidase activity"/>
    <property type="evidence" value="ECO:0007669"/>
    <property type="project" value="UniProtKB-UniRule"/>
</dbReference>
<sequence length="266" mass="29842">MYLSIPLKLDTCFGSLVYKPSAVKEGPNPMYLEAYGAYEACCEATFSSPFVSLLDRGVIFAIAHVRGGGEMGRMWYEDGKFLKKHNTWRDYLACLNHLIDTKVTAKGVVVAEGCSAGGLLIGAMLNEVDEGVLAGCISRVGFVDVLTTMCDPTIPLTCTEWEEWGNCYEDIEYYKYMKGYSPYDNIVQGKQYPPILSTAGLNDNRVGYWEPCKWVQRLRDADKNKGINILYRCLMESGHFAKSGRFQMLEEKALLFAFVLECLKIA</sequence>